<evidence type="ECO:0000256" key="2">
    <source>
        <dbReference type="ARBA" id="ARBA00029460"/>
    </source>
</evidence>
<keyword evidence="1 3" id="KW-0694">RNA-binding</keyword>
<dbReference type="Pfam" id="PF01479">
    <property type="entry name" value="S4"/>
    <property type="match status" value="1"/>
</dbReference>
<organism evidence="5 6">
    <name type="scientific">Persephonella atlantica</name>
    <dbReference type="NCBI Taxonomy" id="2699429"/>
    <lineage>
        <taxon>Bacteria</taxon>
        <taxon>Pseudomonadati</taxon>
        <taxon>Aquificota</taxon>
        <taxon>Aquificia</taxon>
        <taxon>Aquificales</taxon>
        <taxon>Hydrogenothermaceae</taxon>
        <taxon>Persephonella</taxon>
    </lineage>
</organism>
<proteinExistence type="inferred from homology"/>
<evidence type="ECO:0000259" key="4">
    <source>
        <dbReference type="SMART" id="SM00363"/>
    </source>
</evidence>
<dbReference type="PROSITE" id="PS50889">
    <property type="entry name" value="S4"/>
    <property type="match status" value="1"/>
</dbReference>
<dbReference type="Pfam" id="PF01728">
    <property type="entry name" value="FtsJ"/>
    <property type="match status" value="1"/>
</dbReference>
<dbReference type="CDD" id="cd02440">
    <property type="entry name" value="AdoMet_MTases"/>
    <property type="match status" value="1"/>
</dbReference>
<accession>A0ABS1GKB0</accession>
<name>A0ABS1GKB0_9AQUI</name>
<dbReference type="NCBIfam" id="TIGR00478">
    <property type="entry name" value="tly"/>
    <property type="match status" value="1"/>
</dbReference>
<dbReference type="GO" id="GO:0008168">
    <property type="term" value="F:methyltransferase activity"/>
    <property type="evidence" value="ECO:0007669"/>
    <property type="project" value="UniProtKB-KW"/>
</dbReference>
<reference evidence="5 6" key="1">
    <citation type="journal article" date="2021" name="Syst. Appl. Microbiol.">
        <title>Persephonella atlantica sp. nov.: How to adapt to physico-chemical gradients in high temperature hydrothermal habitats.</title>
        <authorList>
            <person name="Francois D.X."/>
            <person name="Godfroy A."/>
            <person name="Mathien C."/>
            <person name="Aube J."/>
            <person name="Cathalot C."/>
            <person name="Lesongeur F."/>
            <person name="L'Haridon S."/>
            <person name="Philippon X."/>
            <person name="Roussel E.G."/>
        </authorList>
    </citation>
    <scope>NUCLEOTIDE SEQUENCE [LARGE SCALE GENOMIC DNA]</scope>
    <source>
        <strain evidence="5 6">MO1340</strain>
    </source>
</reference>
<dbReference type="SMART" id="SM00363">
    <property type="entry name" value="S4"/>
    <property type="match status" value="1"/>
</dbReference>
<evidence type="ECO:0000256" key="1">
    <source>
        <dbReference type="ARBA" id="ARBA00022884"/>
    </source>
</evidence>
<sequence>MRKVLKKERIDKLLVERGLVESREKAQRLIMSGVVFADGERIDKPGTKIKIDADIFIKEREKYVSRGGYKLEKALKIFKPELKGKVCLDIGASTGGFTDCLLQHGAKKVYAVDVGKNQLHEKLKKDKRVISLEKTNARYLTESEIPEKIQFFTCDVSFISVLKIVPNICNLLEDKAEGVILIKPQFELSKSEVKGGVVREPQLHVKAIKKVLTGFEESCYCVKDLTFSETWGPEGNIEFLAYIYKVADRDQCRDKVDDKKILKVVDEAHVKFQKR</sequence>
<gene>
    <name evidence="5" type="ORF">GWK41_09585</name>
</gene>
<dbReference type="InterPro" id="IPR004538">
    <property type="entry name" value="Hemolysin_A/TlyA"/>
</dbReference>
<dbReference type="Gene3D" id="3.10.290.10">
    <property type="entry name" value="RNA-binding S4 domain"/>
    <property type="match status" value="1"/>
</dbReference>
<protein>
    <submittedName>
        <fullName evidence="5">TlyA family RNA methyltransferase</fullName>
    </submittedName>
</protein>
<evidence type="ECO:0000313" key="6">
    <source>
        <dbReference type="Proteomes" id="UP000772812"/>
    </source>
</evidence>
<dbReference type="RefSeq" id="WP_200674881.1">
    <property type="nucleotide sequence ID" value="NZ_JAACYA010000002.1"/>
</dbReference>
<keyword evidence="5" id="KW-0489">Methyltransferase</keyword>
<comment type="caution">
    <text evidence="5">The sequence shown here is derived from an EMBL/GenBank/DDBJ whole genome shotgun (WGS) entry which is preliminary data.</text>
</comment>
<evidence type="ECO:0000256" key="3">
    <source>
        <dbReference type="PROSITE-ProRule" id="PRU00182"/>
    </source>
</evidence>
<dbReference type="SUPFAM" id="SSF53335">
    <property type="entry name" value="S-adenosyl-L-methionine-dependent methyltransferases"/>
    <property type="match status" value="1"/>
</dbReference>
<dbReference type="InterPro" id="IPR002877">
    <property type="entry name" value="RNA_MeTrfase_FtsJ_dom"/>
</dbReference>
<dbReference type="PANTHER" id="PTHR32319:SF0">
    <property type="entry name" value="BACTERIAL HEMOLYSIN-LIKE PROTEIN"/>
    <property type="match status" value="1"/>
</dbReference>
<comment type="similarity">
    <text evidence="2">Belongs to the TlyA family.</text>
</comment>
<dbReference type="PIRSF" id="PIRSF005578">
    <property type="entry name" value="TlyA"/>
    <property type="match status" value="1"/>
</dbReference>
<dbReference type="GO" id="GO:0032259">
    <property type="term" value="P:methylation"/>
    <property type="evidence" value="ECO:0007669"/>
    <property type="project" value="UniProtKB-KW"/>
</dbReference>
<evidence type="ECO:0000313" key="5">
    <source>
        <dbReference type="EMBL" id="MBK3333320.1"/>
    </source>
</evidence>
<keyword evidence="5" id="KW-0808">Transferase</keyword>
<dbReference type="InterPro" id="IPR036986">
    <property type="entry name" value="S4_RNA-bd_sf"/>
</dbReference>
<feature type="domain" description="RNA-binding S4" evidence="4">
    <location>
        <begin position="8"/>
        <end position="72"/>
    </location>
</feature>
<keyword evidence="6" id="KW-1185">Reference proteome</keyword>
<dbReference type="InterPro" id="IPR002942">
    <property type="entry name" value="S4_RNA-bd"/>
</dbReference>
<dbReference type="InterPro" id="IPR029063">
    <property type="entry name" value="SAM-dependent_MTases_sf"/>
</dbReference>
<dbReference type="CDD" id="cd00165">
    <property type="entry name" value="S4"/>
    <property type="match status" value="1"/>
</dbReference>
<dbReference type="InterPro" id="IPR047048">
    <property type="entry name" value="TlyA"/>
</dbReference>
<dbReference type="PANTHER" id="PTHR32319">
    <property type="entry name" value="BACTERIAL HEMOLYSIN-LIKE PROTEIN"/>
    <property type="match status" value="1"/>
</dbReference>
<dbReference type="Proteomes" id="UP000772812">
    <property type="component" value="Unassembled WGS sequence"/>
</dbReference>
<dbReference type="SUPFAM" id="SSF55174">
    <property type="entry name" value="Alpha-L RNA-binding motif"/>
    <property type="match status" value="1"/>
</dbReference>
<dbReference type="Gene3D" id="3.40.50.150">
    <property type="entry name" value="Vaccinia Virus protein VP39"/>
    <property type="match status" value="1"/>
</dbReference>
<dbReference type="EMBL" id="JAACYA010000002">
    <property type="protein sequence ID" value="MBK3333320.1"/>
    <property type="molecule type" value="Genomic_DNA"/>
</dbReference>